<feature type="compositionally biased region" description="Polar residues" evidence="1">
    <location>
        <begin position="1384"/>
        <end position="1394"/>
    </location>
</feature>
<evidence type="ECO:0000259" key="5">
    <source>
        <dbReference type="Pfam" id="PF22929"/>
    </source>
</evidence>
<dbReference type="Pfam" id="PF12432">
    <property type="entry name" value="INTS1_RP2B-bd"/>
    <property type="match status" value="1"/>
</dbReference>
<dbReference type="Pfam" id="PF22929">
    <property type="entry name" value="INTS1_INTS2-bd"/>
    <property type="match status" value="1"/>
</dbReference>
<dbReference type="InterPro" id="IPR038902">
    <property type="entry name" value="INTS1"/>
</dbReference>
<feature type="domain" description="Integrator complex subunit 1 INTS2-binding" evidence="5">
    <location>
        <begin position="1016"/>
        <end position="1338"/>
    </location>
</feature>
<feature type="compositionally biased region" description="Low complexity" evidence="1">
    <location>
        <begin position="111"/>
        <end position="140"/>
    </location>
</feature>
<evidence type="ECO:0000259" key="4">
    <source>
        <dbReference type="Pfam" id="PF22928"/>
    </source>
</evidence>
<feature type="region of interest" description="Disordered" evidence="1">
    <location>
        <begin position="966"/>
        <end position="989"/>
    </location>
</feature>
<feature type="domain" description="Integrator complex subunit 1 R4" evidence="4">
    <location>
        <begin position="1928"/>
        <end position="2027"/>
    </location>
</feature>
<dbReference type="PANTHER" id="PTHR21224:SF1">
    <property type="entry name" value="INTEGRATOR COMPLEX SUBUNIT 1"/>
    <property type="match status" value="1"/>
</dbReference>
<feature type="domain" description="Integrator complex subunit 1 RPB2-binding" evidence="2">
    <location>
        <begin position="375"/>
        <end position="522"/>
    </location>
</feature>
<dbReference type="EMBL" id="CAXLJM020000020">
    <property type="protein sequence ID" value="CAL8086833.1"/>
    <property type="molecule type" value="Genomic_DNA"/>
</dbReference>
<dbReference type="InterPro" id="IPR053966">
    <property type="entry name" value="INTS1_INTS2-bd"/>
</dbReference>
<reference evidence="6 7" key="1">
    <citation type="submission" date="2024-08" db="EMBL/GenBank/DDBJ databases">
        <authorList>
            <person name="Cucini C."/>
            <person name="Frati F."/>
        </authorList>
    </citation>
    <scope>NUCLEOTIDE SEQUENCE [LARGE SCALE GENOMIC DNA]</scope>
</reference>
<dbReference type="SUPFAM" id="SSF48371">
    <property type="entry name" value="ARM repeat"/>
    <property type="match status" value="2"/>
</dbReference>
<evidence type="ECO:0000313" key="7">
    <source>
        <dbReference type="Proteomes" id="UP001642540"/>
    </source>
</evidence>
<evidence type="ECO:0000313" key="6">
    <source>
        <dbReference type="EMBL" id="CAL8086833.1"/>
    </source>
</evidence>
<dbReference type="PANTHER" id="PTHR21224">
    <property type="entry name" value="INTEGRATOR COMPLEX SUBUNIT 1"/>
    <property type="match status" value="1"/>
</dbReference>
<sequence>MDRGKGRGGKSSKTHFLGSGELIALGSKNTRPSVSSSDALPSDPRKLSSTSGTTSASSSKSLAGSSKLFSGGSSGGSSGSKSSALASERKREGTSSSQHEHPTKKSRIHGASSSSTSGSSSTQASSSKSSAATSSSAHSSKPAKPIKRESLDSGYVKSEDLQPDIFFSEMEKAEKHRDTDRAQNLILAAVKKIKANKEKPDLRLCETLLMVSKEYPHFFHGSSIIEIVSSMASFRKLGAAGAEAKLKLTQHNLAIFAPIAVNILANAHIKSSSWPTIFIQLWIEDATSDRLWVDTAHCKAIVDNVVYSFGTVLPNSSLLPVSDGGPGSQNPSGGSSPSLGLSDDSNILFEATQIMHDQKSELSVANRYAGKEAVIETVITDHALELLTKKAPDIPRNLIKALAQACGLSGVRAFVVSRLEQWLHNPKIGRNAQELLLTLAVNANCNTNADAEILTQISKLRMKTKPLMMFHAVAVREMVRDNDVNLKNVLNNVIYNELHPSQRHPNNLPILGSIVSGCPESRTALAGIFLDLLTKREDFHSALRLLLREILRVCRFECDLTKFLKGLIRKNDLTWPSEFKERAFLAIADLIMLSMFLSVSPQVREASMVRGDSKDQTTLTNFRKLIGSMQSEAVSWLYTEVPKTFTPNKNVFMIALNKIILKDPASDLMVKDNWPPDSEKTLFSRLVLDVPVTESVVIWMSLMGLHKDYPILPREVIDYIELLIVRAATHRSVLKFQKPEMYELLFRLSEYKHPDEIVLPEGYDPPKLAISKLYWQSWLILCVLAAHNPQGFGKLGWDQYPTLRMLMEMCMTNHFQFPTAACTENVDDLMSKEIQIAAMEKQEILEFETHLAAASSKQTINERNSLLLSQLMRLDPFGQPRNPPQQFLAQLQHLNVELHLGHLLCRSRSPDFLLDLIQKNSQPMPWLSQLVSEGSFDMLPIQCLCEFLLGQTEKLFKTKGNEFFKSEDLAPEKSPRKHGKNAPQTPDIPKDAKTLQLLNHLQNVVHKSAEPSDAREIIEYFLRRLASPKVQNRSQAIQGLQLLFAQPGKVEPVENWLMDCLPSLPIFSEVQGQVLVLLRQALQMETEPQLIFKYIEFLNVWGQMIDIEGSGLVLDIAQLLVERSVLTSIILGDDTTCYEPFFNIFLSFMKKIREPQKNEYRLSESEDVLLVRWNEEKLEATLHTQIIEAIIILIQAYSTVKAKTIKKEASGKTPSDLKFNELMDIWFPISKPNFPKGIILTTMEEVALYPPWLRLRLARSNNPRLLEAALQGLDVEQLLILFQSFGFPKQSMSALLYCLDAAVEQHPESAKVHVKNPQYMQTLVEVHWKNGISGGKKFHQLLRQLTGLENTDVATHQSSSRSTPLRPQLNISSLKEQNRPKLKSSMQQSSNQLIRTPRNENFRSSVGSVISYESEVCDEETSRMKITNLSKQLYALSSPPSSRRRSSVPVDPNLSLEDSLSASRRHSSHIDGGTTHVPMDVDVSGIGSANNLGELVDSITYIEPCIVRHAMDYQLPLLFGRSEIHPNCRSFLMTVLTHQAGWETVENLINLFLRDFDSAYDPASVLDLISATNSNPKLWQGVDKYVPRHQPDISPFRLAEDQLLAMAEYIVEEISQLEMRSTKFSITNLLGPTQPTMPKSSTKTVRNGLQERVKLWLQCCQQEKDVVDHVISNLMEKKGKNPCAKKMVSQVYLEFPEVIFVEKWASKAEELNFTEEEITCVLDTVSHSLITAISNTQPGKDWSKKASHEIEICLRKLAAVHPTLLVRQLPLMGTLLEGRVHLEFSAFHQQNHHIPFVVYLGLLDLMQPHVLKHFNFLKGPFTLYFKLFRNYGHMKDYSSSLSRFSVLLHNLLSANPKEVKEYLSSYYNTLRELSLVKYYVDVYPLQNLLSFLVPPSMVSDLCAATPAQVKNVGTDAHTSGFVSTLADRFLQASNHDEIIPILQDLEGFSTRNPAALYHFSEHLSPLLSSESDCCRNLAFSLIIKHITYNPGSCNAYLESVLQALQSRNSHVRDTVLERIHEFVVLCQENGEEILMKIFDLGVTANINVLAALRKSLSLLRNYSCVS</sequence>
<proteinExistence type="predicted"/>
<protein>
    <recommendedName>
        <fullName evidence="8">Integrator complex subunit 1</fullName>
    </recommendedName>
</protein>
<feature type="compositionally biased region" description="Polar residues" evidence="1">
    <location>
        <begin position="1352"/>
        <end position="1375"/>
    </location>
</feature>
<feature type="compositionally biased region" description="Basic residues" evidence="1">
    <location>
        <begin position="1"/>
        <end position="13"/>
    </location>
</feature>
<dbReference type="InterPro" id="IPR053965">
    <property type="entry name" value="INTS1_R4"/>
</dbReference>
<comment type="caution">
    <text evidence="6">The sequence shown here is derived from an EMBL/GenBank/DDBJ whole genome shotgun (WGS) entry which is preliminary data.</text>
</comment>
<feature type="compositionally biased region" description="Low complexity" evidence="1">
    <location>
        <begin position="47"/>
        <end position="71"/>
    </location>
</feature>
<dbReference type="Pfam" id="PF22928">
    <property type="entry name" value="INTS1_R4"/>
    <property type="match status" value="1"/>
</dbReference>
<evidence type="ECO:0000256" key="1">
    <source>
        <dbReference type="SAM" id="MobiDB-lite"/>
    </source>
</evidence>
<feature type="region of interest" description="Disordered" evidence="1">
    <location>
        <begin position="1352"/>
        <end position="1400"/>
    </location>
</feature>
<feature type="compositionally biased region" description="Polar residues" evidence="1">
    <location>
        <begin position="27"/>
        <end position="39"/>
    </location>
</feature>
<dbReference type="Pfam" id="PF22927">
    <property type="entry name" value="INT1_R3"/>
    <property type="match status" value="1"/>
</dbReference>
<evidence type="ECO:0008006" key="8">
    <source>
        <dbReference type="Google" id="ProtNLM"/>
    </source>
</evidence>
<feature type="region of interest" description="Disordered" evidence="1">
    <location>
        <begin position="1434"/>
        <end position="1476"/>
    </location>
</feature>
<dbReference type="Proteomes" id="UP001642540">
    <property type="component" value="Unassembled WGS sequence"/>
</dbReference>
<feature type="compositionally biased region" description="Basic and acidic residues" evidence="1">
    <location>
        <begin position="87"/>
        <end position="103"/>
    </location>
</feature>
<evidence type="ECO:0000259" key="2">
    <source>
        <dbReference type="Pfam" id="PF12432"/>
    </source>
</evidence>
<evidence type="ECO:0000259" key="3">
    <source>
        <dbReference type="Pfam" id="PF22927"/>
    </source>
</evidence>
<dbReference type="InterPro" id="IPR053964">
    <property type="entry name" value="INT1_R3"/>
</dbReference>
<dbReference type="InterPro" id="IPR022145">
    <property type="entry name" value="INTS1_RPB2-bd"/>
</dbReference>
<gene>
    <name evidence="6" type="ORF">ODALV1_LOCUS6555</name>
</gene>
<feature type="region of interest" description="Disordered" evidence="1">
    <location>
        <begin position="1"/>
        <end position="154"/>
    </location>
</feature>
<dbReference type="InterPro" id="IPR016024">
    <property type="entry name" value="ARM-type_fold"/>
</dbReference>
<feature type="domain" description="Integrator complex subunit 1 R3" evidence="3">
    <location>
        <begin position="1722"/>
        <end position="1875"/>
    </location>
</feature>
<accession>A0ABP1Q626</accession>
<name>A0ABP1Q626_9HEXA</name>
<keyword evidence="7" id="KW-1185">Reference proteome</keyword>
<organism evidence="6 7">
    <name type="scientific">Orchesella dallaii</name>
    <dbReference type="NCBI Taxonomy" id="48710"/>
    <lineage>
        <taxon>Eukaryota</taxon>
        <taxon>Metazoa</taxon>
        <taxon>Ecdysozoa</taxon>
        <taxon>Arthropoda</taxon>
        <taxon>Hexapoda</taxon>
        <taxon>Collembola</taxon>
        <taxon>Entomobryomorpha</taxon>
        <taxon>Entomobryoidea</taxon>
        <taxon>Orchesellidae</taxon>
        <taxon>Orchesellinae</taxon>
        <taxon>Orchesella</taxon>
    </lineage>
</organism>